<proteinExistence type="inferred from homology"/>
<dbReference type="Pfam" id="PF00156">
    <property type="entry name" value="Pribosyltran"/>
    <property type="match status" value="1"/>
</dbReference>
<reference evidence="3 4" key="1">
    <citation type="submission" date="2017-05" db="EMBL/GenBank/DDBJ databases">
        <title>The Genome Sequence of Enterococcus sp. 8G7_MSG3316.</title>
        <authorList>
            <consortium name="The Broad Institute Genomics Platform"/>
            <consortium name="The Broad Institute Genomic Center for Infectious Diseases"/>
            <person name="Earl A."/>
            <person name="Manson A."/>
            <person name="Schwartman J."/>
            <person name="Gilmore M."/>
            <person name="Abouelleil A."/>
            <person name="Cao P."/>
            <person name="Chapman S."/>
            <person name="Cusick C."/>
            <person name="Shea T."/>
            <person name="Young S."/>
            <person name="Neafsey D."/>
            <person name="Nusbaum C."/>
            <person name="Birren B."/>
        </authorList>
    </citation>
    <scope>NUCLEOTIDE SEQUENCE [LARGE SCALE GENOMIC DNA]</scope>
    <source>
        <strain evidence="3 4">8G7_MSG3316</strain>
    </source>
</reference>
<dbReference type="PANTHER" id="PTHR47505:SF1">
    <property type="entry name" value="DNA UTILIZATION PROTEIN YHGH"/>
    <property type="match status" value="1"/>
</dbReference>
<dbReference type="EMBL" id="NGKU01000001">
    <property type="protein sequence ID" value="OTN77290.1"/>
    <property type="molecule type" value="Genomic_DNA"/>
</dbReference>
<feature type="domain" description="Phosphoribosyltransferase" evidence="2">
    <location>
        <begin position="184"/>
        <end position="225"/>
    </location>
</feature>
<dbReference type="Gene3D" id="3.40.50.2020">
    <property type="match status" value="1"/>
</dbReference>
<dbReference type="InterPro" id="IPR051910">
    <property type="entry name" value="ComF/GntX_DNA_util-trans"/>
</dbReference>
<dbReference type="InterPro" id="IPR000836">
    <property type="entry name" value="PRTase_dom"/>
</dbReference>
<evidence type="ECO:0000256" key="1">
    <source>
        <dbReference type="ARBA" id="ARBA00008007"/>
    </source>
</evidence>
<evidence type="ECO:0000313" key="3">
    <source>
        <dbReference type="EMBL" id="OTN77290.1"/>
    </source>
</evidence>
<dbReference type="STRING" id="1834191.A5886_002387"/>
<sequence length="227" mass="25960">MICSWCHQDVLREVSMLELLCPLLIPSDLRCQSCEDRLERIDWQVCCSCCGQRDTQHCSDCQEWTRTHPDFVFDHRGIFAYNEGMKEWLHQYKLVGDYRLRNVLATDVKKVLKAYRYDQLIPIPLSTDRYKSRGFNQVTAVLDAAGLSYEEHLLKPMALAPLAALSKKERMAIPQPFCLKKGAAECIMGKKILLVDDVYTTGRTLYHAAALIHSCQPASVQSISFAR</sequence>
<organism evidence="3 4">
    <name type="scientific">Candidatus Enterococcus testudinis</name>
    <dbReference type="NCBI Taxonomy" id="1834191"/>
    <lineage>
        <taxon>Bacteria</taxon>
        <taxon>Bacillati</taxon>
        <taxon>Bacillota</taxon>
        <taxon>Bacilli</taxon>
        <taxon>Lactobacillales</taxon>
        <taxon>Enterococcaceae</taxon>
        <taxon>Enterococcus</taxon>
    </lineage>
</organism>
<evidence type="ECO:0000259" key="2">
    <source>
        <dbReference type="Pfam" id="PF00156"/>
    </source>
</evidence>
<dbReference type="PANTHER" id="PTHR47505">
    <property type="entry name" value="DNA UTILIZATION PROTEIN YHGH"/>
    <property type="match status" value="1"/>
</dbReference>
<name>A0A242A8S5_9ENTE</name>
<dbReference type="InterPro" id="IPR029057">
    <property type="entry name" value="PRTase-like"/>
</dbReference>
<protein>
    <recommendedName>
        <fullName evidence="2">Phosphoribosyltransferase domain-containing protein</fullName>
    </recommendedName>
</protein>
<dbReference type="OrthoDB" id="9779910at2"/>
<accession>A0A242A8S5</accession>
<keyword evidence="4" id="KW-1185">Reference proteome</keyword>
<dbReference type="SUPFAM" id="SSF53271">
    <property type="entry name" value="PRTase-like"/>
    <property type="match status" value="1"/>
</dbReference>
<comment type="similarity">
    <text evidence="1">Belongs to the ComF/GntX family.</text>
</comment>
<evidence type="ECO:0000313" key="4">
    <source>
        <dbReference type="Proteomes" id="UP000195043"/>
    </source>
</evidence>
<dbReference type="Proteomes" id="UP000195043">
    <property type="component" value="Unassembled WGS sequence"/>
</dbReference>
<comment type="caution">
    <text evidence="3">The sequence shown here is derived from an EMBL/GenBank/DDBJ whole genome shotgun (WGS) entry which is preliminary data.</text>
</comment>
<dbReference type="RefSeq" id="WP_086275333.1">
    <property type="nucleotide sequence ID" value="NZ_NGKU01000001.1"/>
</dbReference>
<gene>
    <name evidence="3" type="ORF">A5886_002387</name>
</gene>
<dbReference type="AlphaFoldDB" id="A0A242A8S5"/>
<dbReference type="CDD" id="cd06223">
    <property type="entry name" value="PRTases_typeI"/>
    <property type="match status" value="1"/>
</dbReference>